<comment type="caution">
    <text evidence="1">The sequence shown here is derived from an EMBL/GenBank/DDBJ whole genome shotgun (WGS) entry which is preliminary data.</text>
</comment>
<evidence type="ECO:0000313" key="1">
    <source>
        <dbReference type="EMBL" id="KKL61617.1"/>
    </source>
</evidence>
<sequence length="118" mass="13350">DEDTIEKKFRDRLNEYMPGVMLMRPKRSKKSLPDQIGMKVIVVDKLVAQKSKDAIDIVVRQATEAMALGVAKLYGSTSRAFVPSLLEFDYNRGMFEIVEDEEKVPGTEVIIITNIEAE</sequence>
<accession>A0A0F9GEK0</accession>
<proteinExistence type="predicted"/>
<name>A0A0F9GEK0_9ZZZZ</name>
<organism evidence="1">
    <name type="scientific">marine sediment metagenome</name>
    <dbReference type="NCBI Taxonomy" id="412755"/>
    <lineage>
        <taxon>unclassified sequences</taxon>
        <taxon>metagenomes</taxon>
        <taxon>ecological metagenomes</taxon>
    </lineage>
</organism>
<dbReference type="EMBL" id="LAZR01028765">
    <property type="protein sequence ID" value="KKL61617.1"/>
    <property type="molecule type" value="Genomic_DNA"/>
</dbReference>
<feature type="non-terminal residue" evidence="1">
    <location>
        <position position="1"/>
    </location>
</feature>
<gene>
    <name evidence="1" type="ORF">LCGC14_2193520</name>
</gene>
<protein>
    <submittedName>
        <fullName evidence="1">Uncharacterized protein</fullName>
    </submittedName>
</protein>
<dbReference type="AlphaFoldDB" id="A0A0F9GEK0"/>
<reference evidence="1" key="1">
    <citation type="journal article" date="2015" name="Nature">
        <title>Complex archaea that bridge the gap between prokaryotes and eukaryotes.</title>
        <authorList>
            <person name="Spang A."/>
            <person name="Saw J.H."/>
            <person name="Jorgensen S.L."/>
            <person name="Zaremba-Niedzwiedzka K."/>
            <person name="Martijn J."/>
            <person name="Lind A.E."/>
            <person name="van Eijk R."/>
            <person name="Schleper C."/>
            <person name="Guy L."/>
            <person name="Ettema T.J."/>
        </authorList>
    </citation>
    <scope>NUCLEOTIDE SEQUENCE</scope>
</reference>